<evidence type="ECO:0000313" key="4">
    <source>
        <dbReference type="Proteomes" id="UP001295684"/>
    </source>
</evidence>
<evidence type="ECO:0000256" key="2">
    <source>
        <dbReference type="SAM" id="MobiDB-lite"/>
    </source>
</evidence>
<feature type="coiled-coil region" evidence="1">
    <location>
        <begin position="359"/>
        <end position="400"/>
    </location>
</feature>
<keyword evidence="4" id="KW-1185">Reference proteome</keyword>
<feature type="compositionally biased region" description="Basic residues" evidence="2">
    <location>
        <begin position="205"/>
        <end position="224"/>
    </location>
</feature>
<dbReference type="EMBL" id="CAMPGE010025891">
    <property type="protein sequence ID" value="CAI2383599.1"/>
    <property type="molecule type" value="Genomic_DNA"/>
</dbReference>
<organism evidence="3 4">
    <name type="scientific">Euplotes crassus</name>
    <dbReference type="NCBI Taxonomy" id="5936"/>
    <lineage>
        <taxon>Eukaryota</taxon>
        <taxon>Sar</taxon>
        <taxon>Alveolata</taxon>
        <taxon>Ciliophora</taxon>
        <taxon>Intramacronucleata</taxon>
        <taxon>Spirotrichea</taxon>
        <taxon>Hypotrichia</taxon>
        <taxon>Euplotida</taxon>
        <taxon>Euplotidae</taxon>
        <taxon>Moneuplotes</taxon>
    </lineage>
</organism>
<proteinExistence type="predicted"/>
<reference evidence="3" key="1">
    <citation type="submission" date="2023-07" db="EMBL/GenBank/DDBJ databases">
        <authorList>
            <consortium name="AG Swart"/>
            <person name="Singh M."/>
            <person name="Singh A."/>
            <person name="Seah K."/>
            <person name="Emmerich C."/>
        </authorList>
    </citation>
    <scope>NUCLEOTIDE SEQUENCE</scope>
    <source>
        <strain evidence="3">DP1</strain>
    </source>
</reference>
<feature type="compositionally biased region" description="Basic and acidic residues" evidence="2">
    <location>
        <begin position="192"/>
        <end position="204"/>
    </location>
</feature>
<evidence type="ECO:0000256" key="1">
    <source>
        <dbReference type="SAM" id="Coils"/>
    </source>
</evidence>
<keyword evidence="1" id="KW-0175">Coiled coil</keyword>
<accession>A0AAD2D707</accession>
<evidence type="ECO:0000313" key="3">
    <source>
        <dbReference type="EMBL" id="CAI2383599.1"/>
    </source>
</evidence>
<name>A0AAD2D707_EUPCR</name>
<feature type="compositionally biased region" description="Basic and acidic residues" evidence="2">
    <location>
        <begin position="237"/>
        <end position="256"/>
    </location>
</feature>
<gene>
    <name evidence="3" type="ORF">ECRASSUSDP1_LOCUS25104</name>
</gene>
<sequence length="710" mass="83806">MELPKCQADPCENRSEYYLKVKETYVCRQHKDEEYSEDDCVILVSPEELRMHLKSFDLCRKQIIVSPRTHGYLSPEEEYKEFDETIKAKAENIRSRLNAVCQAKAYYEVESFVKEVKQLRDFLVDHEVFKRYTAIKTWKESLAATRNVATNTNALEFKRLGAKYIKAMKKLLRKNYVLKAQLVMGNTKNIDESKHEEDKMDKPRSLTRRISLKHHLRAPKKVKRPSSLLQNKKKSFSRQDMKRPMRNPKPAEEEKMPQLVPDIKKKPSVAHGQALKKPLANLEEEKQSIMHKHPEEENKDSAYLGKRSTKLKEIHQNKLVNEHNIHEQKIDNIKDLGKSYIYEEQKYLQEDTARLHVNKSALEEEKETQNTKITELEKEIKRTRRDLNLALRENELLEQLAPFTTYTQKEFAALCRSINSPFLKGIFGGPGEIHYKEGDTSFRLGLDETPHLNLIKKVKKRIPNLELFYMFRFEMKNSELINNFLKNYFPNKVQKFELYPSCFSSNRSADYYMEGLLAIASRVQKTLVIGEFNISQQNLGNLLSKFKHVECLSFYCYKIYLPSVPDLEEALWDTQIQRLELIYERRCRAYITNFEKLIKGLSQSEDFRKSLKEIKVGCLLLTEEEISSILEENGFGKVKIYGAYPRFECGDECKGEEICECNEEEWYKKDMGRRMECFKYQYRRPICENRYCKTESLRICKLCKCKNFIK</sequence>
<dbReference type="Proteomes" id="UP001295684">
    <property type="component" value="Unassembled WGS sequence"/>
</dbReference>
<comment type="caution">
    <text evidence="3">The sequence shown here is derived from an EMBL/GenBank/DDBJ whole genome shotgun (WGS) entry which is preliminary data.</text>
</comment>
<protein>
    <submittedName>
        <fullName evidence="3">Uncharacterized protein</fullName>
    </submittedName>
</protein>
<dbReference type="AlphaFoldDB" id="A0AAD2D707"/>
<feature type="region of interest" description="Disordered" evidence="2">
    <location>
        <begin position="192"/>
        <end position="272"/>
    </location>
</feature>